<reference evidence="4 5" key="1">
    <citation type="submission" date="2020-01" db="EMBL/GenBank/DDBJ databases">
        <authorList>
            <consortium name="DOE Joint Genome Institute"/>
            <person name="Haridas S."/>
            <person name="Albert R."/>
            <person name="Binder M."/>
            <person name="Bloem J."/>
            <person name="Labutti K."/>
            <person name="Salamov A."/>
            <person name="Andreopoulos B."/>
            <person name="Baker S.E."/>
            <person name="Barry K."/>
            <person name="Bills G."/>
            <person name="Bluhm B.H."/>
            <person name="Cannon C."/>
            <person name="Castanera R."/>
            <person name="Culley D.E."/>
            <person name="Daum C."/>
            <person name="Ezra D."/>
            <person name="Gonzalez J.B."/>
            <person name="Henrissat B."/>
            <person name="Kuo A."/>
            <person name="Liang C."/>
            <person name="Lipzen A."/>
            <person name="Lutzoni F."/>
            <person name="Magnuson J."/>
            <person name="Mondo S."/>
            <person name="Nolan M."/>
            <person name="Ohm R."/>
            <person name="Pangilinan J."/>
            <person name="Park H.-J.H."/>
            <person name="Ramirez L."/>
            <person name="Alfaro M."/>
            <person name="Sun H."/>
            <person name="Tritt A."/>
            <person name="Yoshinaga Y."/>
            <person name="Zwiers L.-H.L."/>
            <person name="Turgeon B.G."/>
            <person name="Goodwin S.B."/>
            <person name="Spatafora J.W."/>
            <person name="Crous P.W."/>
            <person name="Grigoriev I.V."/>
        </authorList>
    </citation>
    <scope>NUCLEOTIDE SEQUENCE [LARGE SCALE GENOMIC DNA]</scope>
    <source>
        <strain evidence="4 5">CBS 611.86</strain>
    </source>
</reference>
<dbReference type="PANTHER" id="PTHR24123">
    <property type="entry name" value="ANKYRIN REPEAT-CONTAINING"/>
    <property type="match status" value="1"/>
</dbReference>
<keyword evidence="5" id="KW-1185">Reference proteome</keyword>
<dbReference type="Proteomes" id="UP000481861">
    <property type="component" value="Unassembled WGS sequence"/>
</dbReference>
<keyword evidence="1" id="KW-0677">Repeat</keyword>
<organism evidence="4 5">
    <name type="scientific">Massariosphaeria phaeospora</name>
    <dbReference type="NCBI Taxonomy" id="100035"/>
    <lineage>
        <taxon>Eukaryota</taxon>
        <taxon>Fungi</taxon>
        <taxon>Dikarya</taxon>
        <taxon>Ascomycota</taxon>
        <taxon>Pezizomycotina</taxon>
        <taxon>Dothideomycetes</taxon>
        <taxon>Pleosporomycetidae</taxon>
        <taxon>Pleosporales</taxon>
        <taxon>Pleosporales incertae sedis</taxon>
        <taxon>Massariosphaeria</taxon>
    </lineage>
</organism>
<dbReference type="OrthoDB" id="3799861at2759"/>
<dbReference type="PROSITE" id="PS50297">
    <property type="entry name" value="ANK_REP_REGION"/>
    <property type="match status" value="1"/>
</dbReference>
<sequence length="479" mass="53264">MALLDLPAEILQQILLECFVNRGWKRVLRLRLVNKLFAAEVLGMIYTHDLLDGYFQSLSGNSAQARPPYIAGYMAYRASKEPVDGMVNLVTIREVTQRISRELNLELDRETTCNRECMVTLCSQVARGSYSLASIFDKSTVRPNDGDLALHLLAAAAFMNLLQLSTKMVEQKCPFERTSSLFGNPVQHALRHGSLDMVKLFPRVYSNSNHLHEAARNGSFDCFKHLYDIDTVNFAAHGTPNPWRFEYSSSIDRRSSALETWLFTPSIDVFKYVMEIRQTSEEWKGPLNEGLLARLMTNYAATGKATMARYILHEHNAPVDVLALWKKHTPLLRACHNGQTEMVQLLINLGAKTKGAVELAAAGGHEQTVRTLLDHGAEVSGAVLSNPAKLGRISMVRLLLDNGADPNEGSPNALVTAIALEHKAMFNLLLERGAVLSKEVGEECVKRAKADGLESMLVFLEEIGVDIVTTWLGSHDFLL</sequence>
<dbReference type="Pfam" id="PF12796">
    <property type="entry name" value="Ank_2"/>
    <property type="match status" value="1"/>
</dbReference>
<evidence type="ECO:0000313" key="4">
    <source>
        <dbReference type="EMBL" id="KAF2873683.1"/>
    </source>
</evidence>
<dbReference type="InterPro" id="IPR002110">
    <property type="entry name" value="Ankyrin_rpt"/>
</dbReference>
<feature type="repeat" description="ANK" evidence="3">
    <location>
        <begin position="326"/>
        <end position="351"/>
    </location>
</feature>
<name>A0A7C8MEW8_9PLEO</name>
<dbReference type="PANTHER" id="PTHR24123:SF141">
    <property type="entry name" value="ANKYRIN 2, ISOFORM U"/>
    <property type="match status" value="1"/>
</dbReference>
<evidence type="ECO:0000313" key="5">
    <source>
        <dbReference type="Proteomes" id="UP000481861"/>
    </source>
</evidence>
<dbReference type="EMBL" id="JAADJZ010000007">
    <property type="protein sequence ID" value="KAF2873683.1"/>
    <property type="molecule type" value="Genomic_DNA"/>
</dbReference>
<accession>A0A7C8MEW8</accession>
<comment type="caution">
    <text evidence="4">The sequence shown here is derived from an EMBL/GenBank/DDBJ whole genome shotgun (WGS) entry which is preliminary data.</text>
</comment>
<dbReference type="SMART" id="SM00248">
    <property type="entry name" value="ANK"/>
    <property type="match status" value="4"/>
</dbReference>
<evidence type="ECO:0000256" key="1">
    <source>
        <dbReference type="ARBA" id="ARBA00022737"/>
    </source>
</evidence>
<dbReference type="InterPro" id="IPR051165">
    <property type="entry name" value="Multifunctional_ANK_Repeat"/>
</dbReference>
<gene>
    <name evidence="4" type="ORF">BDV95DRAFT_567548</name>
</gene>
<keyword evidence="2 3" id="KW-0040">ANK repeat</keyword>
<dbReference type="PROSITE" id="PS50088">
    <property type="entry name" value="ANK_REPEAT"/>
    <property type="match status" value="1"/>
</dbReference>
<evidence type="ECO:0000256" key="2">
    <source>
        <dbReference type="ARBA" id="ARBA00023043"/>
    </source>
</evidence>
<dbReference type="InterPro" id="IPR036770">
    <property type="entry name" value="Ankyrin_rpt-contain_sf"/>
</dbReference>
<dbReference type="AlphaFoldDB" id="A0A7C8MEW8"/>
<protein>
    <submittedName>
        <fullName evidence="4">Ankyrin repeat-containing domain protein</fullName>
    </submittedName>
</protein>
<evidence type="ECO:0000256" key="3">
    <source>
        <dbReference type="PROSITE-ProRule" id="PRU00023"/>
    </source>
</evidence>
<dbReference type="SUPFAM" id="SSF48403">
    <property type="entry name" value="Ankyrin repeat"/>
    <property type="match status" value="2"/>
</dbReference>
<dbReference type="Gene3D" id="1.25.40.20">
    <property type="entry name" value="Ankyrin repeat-containing domain"/>
    <property type="match status" value="1"/>
</dbReference>
<proteinExistence type="predicted"/>